<dbReference type="Proteomes" id="UP001465717">
    <property type="component" value="Unassembled WGS sequence"/>
</dbReference>
<evidence type="ECO:0000313" key="1">
    <source>
        <dbReference type="EMBL" id="MEQ2509523.1"/>
    </source>
</evidence>
<proteinExistence type="predicted"/>
<sequence>MESEYLYNTDNRYGFRLKIKSEEDLFVIDEATGTKKYTPITKEDVALFKREAEHLCKEIQYAIEDIQWNTGKHKGLTYYYHIYQDLAEQLTDFLKYIHKLHKKVYITIYKSYDNELMAIYTEILEKVLNDIQTIARKHADYLLDVEEYGQMPSGKDLFKLCEKQEAPADADLSNYESHYKNFISSGLKLALEKTVATVTYIYREFTDLYKTRVLRTDHEAAIIYHYIKRDFDEHTLPAHLEHVAKVQKRHLKERRIEITTLSLQKVMSEVEGKFNNYALCSVWFNNVEDEENEEELVHMLVREEASPGDFENLFMYQGEHNMLAVEIARADEYERHGDSFFANWVDPAKLKEKLEFWLKGNITKQQDWYIVWCLMKYTFHMVKEDKDKSAFAARMNLMFPEVEKRCVVESFRKQETQMNHNRHFSEWLEGSDPDYHTAQELYYKLEKREDFMRSFGV</sequence>
<protein>
    <submittedName>
        <fullName evidence="1">Uncharacterized protein</fullName>
    </submittedName>
</protein>
<keyword evidence="2" id="KW-1185">Reference proteome</keyword>
<reference evidence="1 2" key="1">
    <citation type="submission" date="2024-04" db="EMBL/GenBank/DDBJ databases">
        <title>Human intestinal bacterial collection.</title>
        <authorList>
            <person name="Pauvert C."/>
            <person name="Hitch T.C.A."/>
            <person name="Clavel T."/>
        </authorList>
    </citation>
    <scope>NUCLEOTIDE SEQUENCE [LARGE SCALE GENOMIC DNA]</scope>
    <source>
        <strain evidence="1 2">CLA-AA-H174</strain>
    </source>
</reference>
<organism evidence="1 2">
    <name type="scientific">Segatella sinensis</name>
    <dbReference type="NCBI Taxonomy" id="3085167"/>
    <lineage>
        <taxon>Bacteria</taxon>
        <taxon>Pseudomonadati</taxon>
        <taxon>Bacteroidota</taxon>
        <taxon>Bacteroidia</taxon>
        <taxon>Bacteroidales</taxon>
        <taxon>Prevotellaceae</taxon>
        <taxon>Segatella</taxon>
    </lineage>
</organism>
<name>A0ABV1G2J5_9BACT</name>
<gene>
    <name evidence="1" type="ORF">AAAT87_14860</name>
</gene>
<comment type="caution">
    <text evidence="1">The sequence shown here is derived from an EMBL/GenBank/DDBJ whole genome shotgun (WGS) entry which is preliminary data.</text>
</comment>
<evidence type="ECO:0000313" key="2">
    <source>
        <dbReference type="Proteomes" id="UP001465717"/>
    </source>
</evidence>
<dbReference type="RefSeq" id="WP_349226854.1">
    <property type="nucleotide sequence ID" value="NZ_JBBNFG020000043.1"/>
</dbReference>
<dbReference type="EMBL" id="JBBNGE010000091">
    <property type="protein sequence ID" value="MEQ2509523.1"/>
    <property type="molecule type" value="Genomic_DNA"/>
</dbReference>
<accession>A0ABV1G2J5</accession>